<protein>
    <submittedName>
        <fullName evidence="8">F(420)H(2) dehydrogenase subunit N</fullName>
        <ecNumber evidence="8">1.12.98.3</ecNumber>
    </submittedName>
    <submittedName>
        <fullName evidence="7">F420H2 dehydrogenase subunit fpoN</fullName>
    </submittedName>
</protein>
<keyword evidence="3 5" id="KW-1133">Transmembrane helix</keyword>
<dbReference type="GO" id="GO:0051911">
    <property type="term" value="F:Methanosarcina-phenazine hydrogenase activity"/>
    <property type="evidence" value="ECO:0007669"/>
    <property type="project" value="UniProtKB-EC"/>
</dbReference>
<evidence type="ECO:0000256" key="1">
    <source>
        <dbReference type="ARBA" id="ARBA00004141"/>
    </source>
</evidence>
<dbReference type="PRINTS" id="PR01434">
    <property type="entry name" value="NADHDHGNASE5"/>
</dbReference>
<dbReference type="HAMAP" id="MF_00445">
    <property type="entry name" value="NDH1_NuoN_1"/>
    <property type="match status" value="1"/>
</dbReference>
<feature type="transmembrane region" description="Helical" evidence="5">
    <location>
        <begin position="6"/>
        <end position="26"/>
    </location>
</feature>
<feature type="transmembrane region" description="Helical" evidence="5">
    <location>
        <begin position="324"/>
        <end position="349"/>
    </location>
</feature>
<keyword evidence="8" id="KW-0560">Oxidoreductase</keyword>
<keyword evidence="10" id="KW-1185">Reference proteome</keyword>
<accession>A0A0N8KRD7</accession>
<feature type="transmembrane region" description="Helical" evidence="5">
    <location>
        <begin position="415"/>
        <end position="435"/>
    </location>
</feature>
<evidence type="ECO:0000313" key="8">
    <source>
        <dbReference type="EMBL" id="SNQ61174.1"/>
    </source>
</evidence>
<dbReference type="Proteomes" id="UP000050360">
    <property type="component" value="Unassembled WGS sequence"/>
</dbReference>
<dbReference type="InterPro" id="IPR010096">
    <property type="entry name" value="NADH-Q_OxRdtase_suN/2"/>
</dbReference>
<dbReference type="AlphaFoldDB" id="A0A0N8KRD7"/>
<feature type="transmembrane region" description="Helical" evidence="5">
    <location>
        <begin position="33"/>
        <end position="50"/>
    </location>
</feature>
<evidence type="ECO:0000313" key="7">
    <source>
        <dbReference type="EMBL" id="KPQ44650.1"/>
    </source>
</evidence>
<dbReference type="GO" id="GO:0042773">
    <property type="term" value="P:ATP synthesis coupled electron transport"/>
    <property type="evidence" value="ECO:0007669"/>
    <property type="project" value="InterPro"/>
</dbReference>
<keyword evidence="4 5" id="KW-0472">Membrane</keyword>
<dbReference type="InterPro" id="IPR001750">
    <property type="entry name" value="ND/Mrp_TM"/>
</dbReference>
<dbReference type="PATRIC" id="fig|1719120.3.peg.805"/>
<dbReference type="OrthoDB" id="29144at2157"/>
<reference evidence="8" key="3">
    <citation type="submission" date="2017-06" db="EMBL/GenBank/DDBJ databases">
        <authorList>
            <person name="Kim H.J."/>
            <person name="Triplett B.A."/>
        </authorList>
    </citation>
    <scope>NUCLEOTIDE SEQUENCE [LARGE SCALE GENOMIC DNA]</scope>
    <source>
        <strain evidence="8">Mnv1</strain>
    </source>
</reference>
<dbReference type="PANTHER" id="PTHR22773">
    <property type="entry name" value="NADH DEHYDROGENASE"/>
    <property type="match status" value="1"/>
</dbReference>
<dbReference type="Proteomes" id="UP000218615">
    <property type="component" value="Unassembled WGS sequence"/>
</dbReference>
<evidence type="ECO:0000259" key="6">
    <source>
        <dbReference type="Pfam" id="PF00361"/>
    </source>
</evidence>
<organism evidence="7 9">
    <name type="scientific">Candidatus Methanoperedens nitratireducens</name>
    <dbReference type="NCBI Taxonomy" id="1392998"/>
    <lineage>
        <taxon>Archaea</taxon>
        <taxon>Methanobacteriati</taxon>
        <taxon>Methanobacteriota</taxon>
        <taxon>Stenosarchaea group</taxon>
        <taxon>Methanomicrobia</taxon>
        <taxon>Methanosarcinales</taxon>
        <taxon>ANME-2 cluster</taxon>
        <taxon>Candidatus Methanoperedentaceae</taxon>
        <taxon>Candidatus Methanoperedens</taxon>
    </lineage>
</organism>
<dbReference type="RefSeq" id="WP_096205846.1">
    <property type="nucleotide sequence ID" value="NZ_FZMP01000164.1"/>
</dbReference>
<evidence type="ECO:0000256" key="2">
    <source>
        <dbReference type="ARBA" id="ARBA00022692"/>
    </source>
</evidence>
<proteinExistence type="inferred from homology"/>
<feature type="transmembrane region" description="Helical" evidence="5">
    <location>
        <begin position="154"/>
        <end position="177"/>
    </location>
</feature>
<evidence type="ECO:0000256" key="4">
    <source>
        <dbReference type="ARBA" id="ARBA00023136"/>
    </source>
</evidence>
<feature type="transmembrane region" description="Helical" evidence="5">
    <location>
        <begin position="70"/>
        <end position="90"/>
    </location>
</feature>
<accession>A0A284VPG8</accession>
<feature type="transmembrane region" description="Helical" evidence="5">
    <location>
        <begin position="296"/>
        <end position="318"/>
    </location>
</feature>
<evidence type="ECO:0000256" key="3">
    <source>
        <dbReference type="ARBA" id="ARBA00022989"/>
    </source>
</evidence>
<dbReference type="EC" id="1.12.98.3" evidence="8"/>
<evidence type="ECO:0000256" key="5">
    <source>
        <dbReference type="SAM" id="Phobius"/>
    </source>
</evidence>
<name>A0A0N8KRD7_9EURY</name>
<dbReference type="GO" id="GO:0008137">
    <property type="term" value="F:NADH dehydrogenase (ubiquinone) activity"/>
    <property type="evidence" value="ECO:0007669"/>
    <property type="project" value="InterPro"/>
</dbReference>
<evidence type="ECO:0000313" key="10">
    <source>
        <dbReference type="Proteomes" id="UP000218615"/>
    </source>
</evidence>
<reference evidence="7 9" key="1">
    <citation type="submission" date="2015-09" db="EMBL/GenBank/DDBJ databases">
        <title>A metagenomics-based metabolic model of nitrate-dependent anaerobic oxidation of methane by Methanoperedens-like archaea.</title>
        <authorList>
            <person name="Arshad A."/>
            <person name="Speth D.R."/>
            <person name="De Graaf R.M."/>
            <person name="Op Den Camp H.J."/>
            <person name="Jetten M.S."/>
            <person name="Welte C.U."/>
        </authorList>
    </citation>
    <scope>NUCLEOTIDE SEQUENCE [LARGE SCALE GENOMIC DNA]</scope>
</reference>
<feature type="transmembrane region" description="Helical" evidence="5">
    <location>
        <begin position="197"/>
        <end position="215"/>
    </location>
</feature>
<feature type="domain" description="NADH:quinone oxidoreductase/Mrp antiporter transmembrane" evidence="6">
    <location>
        <begin position="119"/>
        <end position="418"/>
    </location>
</feature>
<gene>
    <name evidence="7" type="primary">fpoN</name>
    <name evidence="8" type="ORF">MNV_2460010</name>
    <name evidence="7" type="ORF">MPEBLZ_00742</name>
</gene>
<evidence type="ECO:0000313" key="9">
    <source>
        <dbReference type="Proteomes" id="UP000050360"/>
    </source>
</evidence>
<sequence>MNFTLLLPEILLTILAFVIILMGLLISDKSKNMFGYLSAAGLLASLVYVLGNGMTGKTNFFYDSLVIDPLSQIFKLIFIIVSLIAVIASIEYFKNNRNQDEYYALLLLSTVGMMVVASANDLIALFVGFELASMSTYVLAGFEKKNPASLEAALKYFIIGSISSALMLFGMSLIYGITGSTNIPAIVEFFRITHLSAESSLGILAMIFLVAGFGFKMALVPFHMWAPDTYEGSPSVVSALLAAGSKKMGFVAAFRVLILALVAIKVDIQYTFAILAIITMTYGNVVAISQRSIKRMLAYSSIAQAGYISLAFVVMTQMSVAGGVLLALGHALMKGGAFIAVAVVSYMVLNDNKNAKNTDDLGNFAGLGKRAPITALSLFIFFLALAGIPPSAGFIGKFVLFYSVMVEAASQASSWLLIIVTIAILNSALSIYYYARVIRYMYVLPPNGERIKEPVPYVIAILLAVIGTIGIGLYPEPFIQMAINAAQVLGVR</sequence>
<feature type="transmembrane region" description="Helical" evidence="5">
    <location>
        <begin position="370"/>
        <end position="395"/>
    </location>
</feature>
<reference evidence="10" key="2">
    <citation type="submission" date="2017-06" db="EMBL/GenBank/DDBJ databases">
        <authorList>
            <person name="Cremers G."/>
        </authorList>
    </citation>
    <scope>NUCLEOTIDE SEQUENCE [LARGE SCALE GENOMIC DNA]</scope>
</reference>
<feature type="transmembrane region" description="Helical" evidence="5">
    <location>
        <begin position="102"/>
        <end position="119"/>
    </location>
</feature>
<dbReference type="GO" id="GO:0016020">
    <property type="term" value="C:membrane"/>
    <property type="evidence" value="ECO:0007669"/>
    <property type="project" value="UniProtKB-SubCell"/>
</dbReference>
<dbReference type="EMBL" id="FZMP01000164">
    <property type="protein sequence ID" value="SNQ61174.1"/>
    <property type="molecule type" value="Genomic_DNA"/>
</dbReference>
<comment type="subcellular location">
    <subcellularLocation>
        <location evidence="1">Membrane</location>
        <topology evidence="1">Multi-pass membrane protein</topology>
    </subcellularLocation>
</comment>
<dbReference type="EMBL" id="LKCM01000064">
    <property type="protein sequence ID" value="KPQ44650.1"/>
    <property type="molecule type" value="Genomic_DNA"/>
</dbReference>
<feature type="transmembrane region" description="Helical" evidence="5">
    <location>
        <begin position="455"/>
        <end position="474"/>
    </location>
</feature>
<dbReference type="NCBIfam" id="TIGR01770">
    <property type="entry name" value="NDH_I_N"/>
    <property type="match status" value="1"/>
</dbReference>
<keyword evidence="2 5" id="KW-0812">Transmembrane</keyword>
<dbReference type="Pfam" id="PF00361">
    <property type="entry name" value="Proton_antipo_M"/>
    <property type="match status" value="1"/>
</dbReference>